<sequence>MGCPPPMPMNFDPRWMMMTPYMDPRLMQGRPPPMDYYQPSMHPTGLIGRERSDSGGSGSDPFDRPQLPSHPHRVTPPMDAKLAWGPDVFPGGSDGRAGFEEEESGLRCSTSPVHLRDGGPCSVQQPLTSFVAPNSSPSSSSNQMLAPLVSQGGGVRGGGNQHPHHHQSFMGGRSNYSSFPENGSRVASHQQQRGTGGGSLRGYSQQDEGPRGGTLWGAPHPHYDRNGRHDLSPVDNITHLHHPHPHRLQASHFPIQVHKAEAGRERDRVGDTKKDNPKRSLHQTCLSSSCSSSSCSSSSARDDNSGKSPLHNQPPQHDAGVGLGGGGQPNQMGSHHVLSSHASFMAPPQRQQQNPRSNPRGRDHKTETQWGPRPGSSSTSGHNRKSSAGGSGKAEERLTGVGTELKACTPPGNGNTSKRVGPIKRPVLKDSKREGGEEEGGEKTPGCSGKDKEPESKPVSVKQDAPANQITTVPSSTGDTPQTVKPRNGGKEQMGGGLAKGPKDGDATSLTPAYSAPVSRWERERSRERGGGAPYPHLAPARGSRGRGGEFYGRGRGYRGPYAGSGSGGVSSSSRGRAGGRSRDYRPTNSCSHARSQGSSIKDSSIYKVEAAVGSGRPGQKGPQSVNTGRPRNRSETRSEGSEYEEVSKRRRQRGSESGSESAASDLGLSDKEERKQQSKNRSGNNPTVATTTASAATTQSRAPQARIFTPRGVPSRRGRGGGGAGGSMYRSGGSGGMSISRPGASSSSLTWSSKSSSSIHRHKIQPEPFPPKKAGPVAVGEKKDRLADVGHSQSQNPSPQSDSTLTASSCALQISLENGNAENVPLLANPLANPPCLPLALPAPDLCGFPPRGFERPPRRRRNCRSQHQHDKPPRFRRLKQERENAARVNGGGTIGGGGQPQQQLTAPSQNSLQEADGSPSTAIPATTLNANHSLVASSNENNSSKHLGGTKANSSSHSHHYTQATTPQAISQHLHSHNPGGGSKEAIGTKSPDISNQNSDQANEEWETASESSDFADYRERSRGGKAPYSSRSFHSSGRGGGGEREMTSKESAANKRSFSSQRPGMERQNRRVNSGGGGGGGGGGRSLRGPAGAGGGAPSNAGSSLDDKCGNWSSLKSRK</sequence>
<evidence type="ECO:0000313" key="3">
    <source>
        <dbReference type="Proteomes" id="UP001152803"/>
    </source>
</evidence>
<reference evidence="2" key="1">
    <citation type="journal article" date="2023" name="Science">
        <title>Genome structures resolve the early diversification of teleost fishes.</title>
        <authorList>
            <person name="Parey E."/>
            <person name="Louis A."/>
            <person name="Montfort J."/>
            <person name="Bouchez O."/>
            <person name="Roques C."/>
            <person name="Iampietro C."/>
            <person name="Lluch J."/>
            <person name="Castinel A."/>
            <person name="Donnadieu C."/>
            <person name="Desvignes T."/>
            <person name="Floi Bucao C."/>
            <person name="Jouanno E."/>
            <person name="Wen M."/>
            <person name="Mejri S."/>
            <person name="Dirks R."/>
            <person name="Jansen H."/>
            <person name="Henkel C."/>
            <person name="Chen W.J."/>
            <person name="Zahm M."/>
            <person name="Cabau C."/>
            <person name="Klopp C."/>
            <person name="Thompson A.W."/>
            <person name="Robinson-Rechavi M."/>
            <person name="Braasch I."/>
            <person name="Lecointre G."/>
            <person name="Bobe J."/>
            <person name="Postlethwait J.H."/>
            <person name="Berthelot C."/>
            <person name="Roest Crollius H."/>
            <person name="Guiguen Y."/>
        </authorList>
    </citation>
    <scope>NUCLEOTIDE SEQUENCE</scope>
    <source>
        <strain evidence="2">Concon-B</strain>
    </source>
</reference>
<feature type="compositionally biased region" description="Basic and acidic residues" evidence="1">
    <location>
        <begin position="221"/>
        <end position="232"/>
    </location>
</feature>
<feature type="compositionally biased region" description="Gly residues" evidence="1">
    <location>
        <begin position="721"/>
        <end position="737"/>
    </location>
</feature>
<feature type="compositionally biased region" description="Gly residues" evidence="1">
    <location>
        <begin position="891"/>
        <end position="901"/>
    </location>
</feature>
<dbReference type="AlphaFoldDB" id="A0A9Q1E1T2"/>
<name>A0A9Q1E1T2_CONCO</name>
<organism evidence="2 3">
    <name type="scientific">Conger conger</name>
    <name type="common">Conger eel</name>
    <name type="synonym">Muraena conger</name>
    <dbReference type="NCBI Taxonomy" id="82655"/>
    <lineage>
        <taxon>Eukaryota</taxon>
        <taxon>Metazoa</taxon>
        <taxon>Chordata</taxon>
        <taxon>Craniata</taxon>
        <taxon>Vertebrata</taxon>
        <taxon>Euteleostomi</taxon>
        <taxon>Actinopterygii</taxon>
        <taxon>Neopterygii</taxon>
        <taxon>Teleostei</taxon>
        <taxon>Anguilliformes</taxon>
        <taxon>Congridae</taxon>
        <taxon>Conger</taxon>
    </lineage>
</organism>
<feature type="compositionally biased region" description="Basic and acidic residues" evidence="1">
    <location>
        <begin position="261"/>
        <end position="278"/>
    </location>
</feature>
<feature type="compositionally biased region" description="Polar residues" evidence="1">
    <location>
        <begin position="1052"/>
        <end position="1065"/>
    </location>
</feature>
<feature type="compositionally biased region" description="Basic and acidic residues" evidence="1">
    <location>
        <begin position="520"/>
        <end position="530"/>
    </location>
</feature>
<feature type="compositionally biased region" description="Basic residues" evidence="1">
    <location>
        <begin position="859"/>
        <end position="868"/>
    </location>
</feature>
<proteinExistence type="predicted"/>
<evidence type="ECO:0000313" key="2">
    <source>
        <dbReference type="EMBL" id="KAJ8288050.1"/>
    </source>
</evidence>
<dbReference type="PANTHER" id="PTHR14038">
    <property type="entry name" value="BAT2 HLA-B-ASSOCIATED TRANSCRIPT 2"/>
    <property type="match status" value="1"/>
</dbReference>
<feature type="compositionally biased region" description="Low complexity" evidence="1">
    <location>
        <begin position="738"/>
        <end position="759"/>
    </location>
</feature>
<feature type="compositionally biased region" description="Polar residues" evidence="1">
    <location>
        <begin position="174"/>
        <end position="193"/>
    </location>
</feature>
<dbReference type="OrthoDB" id="8963029at2759"/>
<feature type="compositionally biased region" description="Polar residues" evidence="1">
    <location>
        <begin position="906"/>
        <end position="975"/>
    </location>
</feature>
<feature type="compositionally biased region" description="Polar residues" evidence="1">
    <location>
        <begin position="306"/>
        <end position="315"/>
    </location>
</feature>
<dbReference type="GO" id="GO:0030154">
    <property type="term" value="P:cell differentiation"/>
    <property type="evidence" value="ECO:0007669"/>
    <property type="project" value="TreeGrafter"/>
</dbReference>
<feature type="region of interest" description="Disordered" evidence="1">
    <location>
        <begin position="261"/>
        <end position="807"/>
    </location>
</feature>
<feature type="compositionally biased region" description="Low complexity" evidence="1">
    <location>
        <begin position="656"/>
        <end position="668"/>
    </location>
</feature>
<dbReference type="Proteomes" id="UP001152803">
    <property type="component" value="Unassembled WGS sequence"/>
</dbReference>
<feature type="compositionally biased region" description="Gly residues" evidence="1">
    <location>
        <begin position="1077"/>
        <end position="1100"/>
    </location>
</feature>
<feature type="compositionally biased region" description="Polar residues" evidence="1">
    <location>
        <begin position="994"/>
        <end position="1003"/>
    </location>
</feature>
<feature type="compositionally biased region" description="Polar residues" evidence="1">
    <location>
        <begin position="466"/>
        <end position="485"/>
    </location>
</feature>
<feature type="compositionally biased region" description="Polar residues" evidence="1">
    <location>
        <begin position="587"/>
        <end position="603"/>
    </location>
</feature>
<feature type="compositionally biased region" description="Gly residues" evidence="1">
    <location>
        <begin position="151"/>
        <end position="160"/>
    </location>
</feature>
<protein>
    <submittedName>
        <fullName evidence="2">Uncharacterized protein</fullName>
    </submittedName>
</protein>
<feature type="compositionally biased region" description="Low complexity" evidence="1">
    <location>
        <begin position="793"/>
        <end position="804"/>
    </location>
</feature>
<feature type="compositionally biased region" description="Low complexity" evidence="1">
    <location>
        <begin position="133"/>
        <end position="142"/>
    </location>
</feature>
<feature type="compositionally biased region" description="Low complexity" evidence="1">
    <location>
        <begin position="347"/>
        <end position="358"/>
    </location>
</feature>
<accession>A0A9Q1E1T2</accession>
<feature type="region of interest" description="Disordered" evidence="1">
    <location>
        <begin position="30"/>
        <end position="232"/>
    </location>
</feature>
<comment type="caution">
    <text evidence="2">The sequence shown here is derived from an EMBL/GenBank/DDBJ whole genome shotgun (WGS) entry which is preliminary data.</text>
</comment>
<feature type="compositionally biased region" description="Low complexity" evidence="1">
    <location>
        <begin position="287"/>
        <end position="299"/>
    </location>
</feature>
<dbReference type="EMBL" id="JAFJMO010000001">
    <property type="protein sequence ID" value="KAJ8288050.1"/>
    <property type="molecule type" value="Genomic_DNA"/>
</dbReference>
<dbReference type="InterPro" id="IPR033184">
    <property type="entry name" value="PRRC2"/>
</dbReference>
<feature type="region of interest" description="Disordered" evidence="1">
    <location>
        <begin position="849"/>
        <end position="1122"/>
    </location>
</feature>
<feature type="compositionally biased region" description="Low complexity" evidence="1">
    <location>
        <begin position="687"/>
        <end position="714"/>
    </location>
</feature>
<keyword evidence="3" id="KW-1185">Reference proteome</keyword>
<feature type="compositionally biased region" description="Polar residues" evidence="1">
    <location>
        <begin position="122"/>
        <end position="132"/>
    </location>
</feature>
<gene>
    <name evidence="2" type="ORF">COCON_G00007090</name>
</gene>
<evidence type="ECO:0000256" key="1">
    <source>
        <dbReference type="SAM" id="MobiDB-lite"/>
    </source>
</evidence>
<dbReference type="PANTHER" id="PTHR14038:SF5">
    <property type="entry name" value="PROTEIN PRRC2A"/>
    <property type="match status" value="1"/>
</dbReference>
<feature type="compositionally biased region" description="Basic and acidic residues" evidence="1">
    <location>
        <begin position="869"/>
        <end position="887"/>
    </location>
</feature>